<dbReference type="Gene3D" id="3.30.1360.40">
    <property type="match status" value="1"/>
</dbReference>
<dbReference type="SUPFAM" id="SSF101904">
    <property type="entry name" value="GyrA/ParC C-terminal domain-like"/>
    <property type="match status" value="1"/>
</dbReference>
<dbReference type="SUPFAM" id="SSF56719">
    <property type="entry name" value="Type II DNA topoisomerase"/>
    <property type="match status" value="1"/>
</dbReference>
<dbReference type="InterPro" id="IPR013758">
    <property type="entry name" value="Topo_IIA_A/C_ab"/>
</dbReference>
<evidence type="ECO:0000259" key="11">
    <source>
        <dbReference type="PROSITE" id="PS52040"/>
    </source>
</evidence>
<comment type="catalytic activity">
    <reaction evidence="1 9 10">
        <text>ATP-dependent breakage, passage and rejoining of double-stranded DNA.</text>
        <dbReference type="EC" id="5.6.2.2"/>
    </reaction>
</comment>
<dbReference type="Gene3D" id="2.120.10.90">
    <property type="entry name" value="DNA gyrase/topoisomerase IV, subunit A, C-terminal"/>
    <property type="match status" value="1"/>
</dbReference>
<dbReference type="GO" id="GO:0005737">
    <property type="term" value="C:cytoplasm"/>
    <property type="evidence" value="ECO:0007669"/>
    <property type="project" value="UniProtKB-SubCell"/>
</dbReference>
<keyword evidence="4 9" id="KW-0547">Nucleotide-binding</keyword>
<dbReference type="Pfam" id="PF00521">
    <property type="entry name" value="DNA_topoisoIV"/>
    <property type="match status" value="1"/>
</dbReference>
<dbReference type="CDD" id="cd00187">
    <property type="entry name" value="TOP4c"/>
    <property type="match status" value="1"/>
</dbReference>
<evidence type="ECO:0000256" key="1">
    <source>
        <dbReference type="ARBA" id="ARBA00000185"/>
    </source>
</evidence>
<accession>A0A8J6N157</accession>
<feature type="short sequence motif" description="GyrA-box" evidence="9">
    <location>
        <begin position="524"/>
        <end position="530"/>
    </location>
</feature>
<dbReference type="InterPro" id="IPR013760">
    <property type="entry name" value="Topo_IIA-like_dom_sf"/>
</dbReference>
<gene>
    <name evidence="9 12" type="primary">gyrA</name>
    <name evidence="12" type="ORF">H8E19_11865</name>
</gene>
<dbReference type="FunFam" id="3.30.1360.40:FF:000002">
    <property type="entry name" value="DNA gyrase subunit A"/>
    <property type="match status" value="1"/>
</dbReference>
<proteinExistence type="inferred from homology"/>
<dbReference type="InterPro" id="IPR050220">
    <property type="entry name" value="Type_II_DNA_Topoisomerases"/>
</dbReference>
<dbReference type="FunFam" id="1.10.268.10:FF:000001">
    <property type="entry name" value="DNA gyrase subunit A"/>
    <property type="match status" value="1"/>
</dbReference>
<dbReference type="GO" id="GO:0005524">
    <property type="term" value="F:ATP binding"/>
    <property type="evidence" value="ECO:0007669"/>
    <property type="project" value="UniProtKB-UniRule"/>
</dbReference>
<dbReference type="InterPro" id="IPR013757">
    <property type="entry name" value="Topo_IIA_A_a_sf"/>
</dbReference>
<evidence type="ECO:0000256" key="4">
    <source>
        <dbReference type="ARBA" id="ARBA00022741"/>
    </source>
</evidence>
<comment type="similarity">
    <text evidence="2 9">Belongs to the type II topoisomerase GyrA/ParC subunit family.</text>
</comment>
<dbReference type="GO" id="GO:0003677">
    <property type="term" value="F:DNA binding"/>
    <property type="evidence" value="ECO:0007669"/>
    <property type="project" value="UniProtKB-UniRule"/>
</dbReference>
<keyword evidence="3 9" id="KW-0963">Cytoplasm</keyword>
<evidence type="ECO:0000256" key="3">
    <source>
        <dbReference type="ARBA" id="ARBA00022490"/>
    </source>
</evidence>
<comment type="caution">
    <text evidence="12">The sequence shown here is derived from an EMBL/GenBank/DDBJ whole genome shotgun (WGS) entry which is preliminary data.</text>
</comment>
<evidence type="ECO:0000313" key="13">
    <source>
        <dbReference type="Proteomes" id="UP000650524"/>
    </source>
</evidence>
<dbReference type="GO" id="GO:0009330">
    <property type="term" value="C:DNA topoisomerase type II (double strand cut, ATP-hydrolyzing) complex"/>
    <property type="evidence" value="ECO:0007669"/>
    <property type="project" value="TreeGrafter"/>
</dbReference>
<comment type="subunit">
    <text evidence="9">Heterotetramer, composed of two GyrA and two GyrB chains. In the heterotetramer, GyrA contains the active site tyrosine that forms a transient covalent intermediate with DNA, while GyrB binds cofactors and catalyzes ATP hydrolysis.</text>
</comment>
<dbReference type="PANTHER" id="PTHR43493">
    <property type="entry name" value="DNA GYRASE/TOPOISOMERASE SUBUNIT A"/>
    <property type="match status" value="1"/>
</dbReference>
<dbReference type="InterPro" id="IPR006691">
    <property type="entry name" value="GyrA/parC_rep"/>
</dbReference>
<reference evidence="12 13" key="1">
    <citation type="submission" date="2020-08" db="EMBL/GenBank/DDBJ databases">
        <title>Bridging the membrane lipid divide: bacteria of the FCB group superphylum have the potential to synthesize archaeal ether lipids.</title>
        <authorList>
            <person name="Villanueva L."/>
            <person name="Von Meijenfeldt F.A.B."/>
            <person name="Westbye A.B."/>
            <person name="Yadav S."/>
            <person name="Hopmans E.C."/>
            <person name="Dutilh B.E."/>
            <person name="Sinninghe Damste J.S."/>
        </authorList>
    </citation>
    <scope>NUCLEOTIDE SEQUENCE [LARGE SCALE GENOMIC DNA]</scope>
    <source>
        <strain evidence="12">NIOZ-UU27</strain>
    </source>
</reference>
<dbReference type="InterPro" id="IPR018247">
    <property type="entry name" value="EF_Hand_1_Ca_BS"/>
</dbReference>
<dbReference type="EMBL" id="JACNJD010000255">
    <property type="protein sequence ID" value="MBC8178092.1"/>
    <property type="molecule type" value="Genomic_DNA"/>
</dbReference>
<keyword evidence="8 9" id="KW-0413">Isomerase</keyword>
<comment type="subcellular location">
    <subcellularLocation>
        <location evidence="9">Cytoplasm</location>
    </subcellularLocation>
</comment>
<sequence length="811" mass="91537">MISDLEYDSVSIEDEMQKSYLEYSMSVIVGRALPDIRDGLKPVHRRILYAMHELRNYYNRPFKKSARVVGDVIGKYHPHGDTAVYDTIVRMAQDFSLRYPLIDGQGNFGSVDGDPPAAMRYTEVRMTRATQDFLADIEKETVDFLPTYDGSLVEPVVLPTRIPNLLVNGSGGIAVGMATNIPPHNLVEICEAIGKIIDNPELGLKELMETVPGPDFPTAGFIFGKKGILEAYSTGRGIIKMRARAFVETFGNDRERIIISEIPYQVNKGKLLEKIGQYVRDKKIEGISAIRDESDRDGMRIVIEVKRDSMALVILNRLYKFTQLETSFGIILLAIVNGRPKILALKEFIEHFIRYRREIIRRRIIYELKKAEARAHVLEGLKKALEFLDDVIELIRSSSDGREAKARLISEFEFSEIQAQAILDMRLQRLTGLEREKIEVEYQELIKDIARFHAILESPAMVLQIIKDEVKEIRELYGDERRTEILEDVDDIDMDDLITEEDMVVTISHEGYIKRNPISLYRAQHRGGKGMTGVKPKEEDFVEHLFVASSHDYFLFFTNKGRVYWKKVHTIPEAGRMSKGKAIVNLLDLKKGERVATILPVRDYEEGKYVVMATKEGLVKKTELTAYSHPRTIGTIGVKIREGDELIAVRVSSGDQDIFLTTREGKSIRFKESELRSMGRVATGNIGIRMAPDNAVVGMETISEGATILTVTENGYGKRTKTDEYHRQARGGKGVFTIKTSERNGPVVYSYQVSDQDQLMIITGHGKIIRLRAADISVIGRNTQGVKLINLGEGEKVVGVAKLMEDDGAPN</sequence>
<feature type="active site" description="O-(5'-phospho-DNA)-tyrosine intermediate" evidence="9 10">
    <location>
        <position position="121"/>
    </location>
</feature>
<dbReference type="Gene3D" id="1.10.268.10">
    <property type="entry name" value="Topoisomerase, domain 3"/>
    <property type="match status" value="1"/>
</dbReference>
<evidence type="ECO:0000256" key="2">
    <source>
        <dbReference type="ARBA" id="ARBA00008263"/>
    </source>
</evidence>
<dbReference type="InterPro" id="IPR005743">
    <property type="entry name" value="GyrA"/>
</dbReference>
<evidence type="ECO:0000256" key="8">
    <source>
        <dbReference type="ARBA" id="ARBA00023235"/>
    </source>
</evidence>
<dbReference type="GO" id="GO:0006261">
    <property type="term" value="P:DNA-templated DNA replication"/>
    <property type="evidence" value="ECO:0007669"/>
    <property type="project" value="UniProtKB-UniRule"/>
</dbReference>
<dbReference type="NCBIfam" id="NF004043">
    <property type="entry name" value="PRK05560.1"/>
    <property type="match status" value="1"/>
</dbReference>
<dbReference type="NCBIfam" id="NF004044">
    <property type="entry name" value="PRK05561.1"/>
    <property type="match status" value="1"/>
</dbReference>
<feature type="domain" description="Topo IIA-type catalytic" evidence="11">
    <location>
        <begin position="33"/>
        <end position="497"/>
    </location>
</feature>
<dbReference type="PROSITE" id="PS52040">
    <property type="entry name" value="TOPO_IIA"/>
    <property type="match status" value="1"/>
</dbReference>
<comment type="function">
    <text evidence="9">A type II topoisomerase that negatively supercoils closed circular double-stranded (ds) DNA in an ATP-dependent manner to modulate DNA topology and maintain chromosomes in an underwound state. Negative supercoiling favors strand separation, and DNA replication, transcription, recombination and repair, all of which involve strand separation. Also able to catalyze the interconversion of other topological isomers of dsDNA rings, including catenanes and knotted rings. Type II topoisomerases break and join 2 DNA strands simultaneously in an ATP-dependent manner.</text>
</comment>
<dbReference type="AlphaFoldDB" id="A0A8J6N157"/>
<dbReference type="EC" id="5.6.2.2" evidence="9"/>
<dbReference type="Pfam" id="PF03989">
    <property type="entry name" value="DNA_gyraseA_C"/>
    <property type="match status" value="6"/>
</dbReference>
<dbReference type="FunFam" id="2.120.10.90:FF:000004">
    <property type="entry name" value="DNA gyrase subunit A"/>
    <property type="match status" value="1"/>
</dbReference>
<dbReference type="FunFam" id="3.90.199.10:FF:000001">
    <property type="entry name" value="DNA gyrase subunit A"/>
    <property type="match status" value="1"/>
</dbReference>
<dbReference type="InterPro" id="IPR035516">
    <property type="entry name" value="Gyrase/topoIV_suA_C"/>
</dbReference>
<keyword evidence="5 9" id="KW-0067">ATP-binding</keyword>
<evidence type="ECO:0000256" key="5">
    <source>
        <dbReference type="ARBA" id="ARBA00022840"/>
    </source>
</evidence>
<evidence type="ECO:0000256" key="10">
    <source>
        <dbReference type="PROSITE-ProRule" id="PRU01384"/>
    </source>
</evidence>
<dbReference type="NCBIfam" id="TIGR01063">
    <property type="entry name" value="gyrA"/>
    <property type="match status" value="1"/>
</dbReference>
<evidence type="ECO:0000256" key="7">
    <source>
        <dbReference type="ARBA" id="ARBA00023125"/>
    </source>
</evidence>
<keyword evidence="6 9" id="KW-0799">Topoisomerase</keyword>
<keyword evidence="7 9" id="KW-0238">DNA-binding</keyword>
<evidence type="ECO:0000256" key="9">
    <source>
        <dbReference type="HAMAP-Rule" id="MF_01897"/>
    </source>
</evidence>
<dbReference type="GO" id="GO:0006265">
    <property type="term" value="P:DNA topological change"/>
    <property type="evidence" value="ECO:0007669"/>
    <property type="project" value="UniProtKB-UniRule"/>
</dbReference>
<dbReference type="GO" id="GO:0005694">
    <property type="term" value="C:chromosome"/>
    <property type="evidence" value="ECO:0007669"/>
    <property type="project" value="InterPro"/>
</dbReference>
<comment type="miscellaneous">
    <text evidence="9">Few gyrases are as efficient as E.coli at forming negative supercoils. Not all organisms have 2 type II topoisomerases; in organisms with a single type II topoisomerase this enzyme also has to decatenate newly replicated chromosomes.</text>
</comment>
<organism evidence="12 13">
    <name type="scientific">Candidatus Desulfacyla euxinica</name>
    <dbReference type="NCBI Taxonomy" id="2841693"/>
    <lineage>
        <taxon>Bacteria</taxon>
        <taxon>Deltaproteobacteria</taxon>
        <taxon>Candidatus Desulfacyla</taxon>
    </lineage>
</organism>
<dbReference type="PROSITE" id="PS00018">
    <property type="entry name" value="EF_HAND_1"/>
    <property type="match status" value="1"/>
</dbReference>
<protein>
    <recommendedName>
        <fullName evidence="9">DNA gyrase subunit A</fullName>
        <ecNumber evidence="9">5.6.2.2</ecNumber>
    </recommendedName>
</protein>
<dbReference type="GO" id="GO:0034335">
    <property type="term" value="F:DNA negative supercoiling activity"/>
    <property type="evidence" value="ECO:0007669"/>
    <property type="project" value="UniProtKB-ARBA"/>
</dbReference>
<dbReference type="HAMAP" id="MF_01897">
    <property type="entry name" value="GyrA"/>
    <property type="match status" value="1"/>
</dbReference>
<evidence type="ECO:0000313" key="12">
    <source>
        <dbReference type="EMBL" id="MBC8178092.1"/>
    </source>
</evidence>
<dbReference type="PANTHER" id="PTHR43493:SF5">
    <property type="entry name" value="DNA GYRASE SUBUNIT A, CHLOROPLASTIC_MITOCHONDRIAL"/>
    <property type="match status" value="1"/>
</dbReference>
<dbReference type="InterPro" id="IPR002205">
    <property type="entry name" value="Topo_IIA_dom_A"/>
</dbReference>
<dbReference type="Proteomes" id="UP000650524">
    <property type="component" value="Unassembled WGS sequence"/>
</dbReference>
<dbReference type="SMART" id="SM00434">
    <property type="entry name" value="TOP4c"/>
    <property type="match status" value="1"/>
</dbReference>
<dbReference type="Gene3D" id="3.90.199.10">
    <property type="entry name" value="Topoisomerase II, domain 5"/>
    <property type="match status" value="1"/>
</dbReference>
<evidence type="ECO:0000256" key="6">
    <source>
        <dbReference type="ARBA" id="ARBA00023029"/>
    </source>
</evidence>
<name>A0A8J6N157_9DELT</name>